<dbReference type="EMBL" id="LXQA010733369">
    <property type="protein sequence ID" value="MCI68257.1"/>
    <property type="molecule type" value="Genomic_DNA"/>
</dbReference>
<evidence type="ECO:0000313" key="3">
    <source>
        <dbReference type="Proteomes" id="UP000265520"/>
    </source>
</evidence>
<feature type="compositionally biased region" description="Basic and acidic residues" evidence="1">
    <location>
        <begin position="32"/>
        <end position="50"/>
    </location>
</feature>
<dbReference type="AlphaFoldDB" id="A0A392U646"/>
<comment type="caution">
    <text evidence="2">The sequence shown here is derived from an EMBL/GenBank/DDBJ whole genome shotgun (WGS) entry which is preliminary data.</text>
</comment>
<feature type="non-terminal residue" evidence="2">
    <location>
        <position position="1"/>
    </location>
</feature>
<dbReference type="Proteomes" id="UP000265520">
    <property type="component" value="Unassembled WGS sequence"/>
</dbReference>
<organism evidence="2 3">
    <name type="scientific">Trifolium medium</name>
    <dbReference type="NCBI Taxonomy" id="97028"/>
    <lineage>
        <taxon>Eukaryota</taxon>
        <taxon>Viridiplantae</taxon>
        <taxon>Streptophyta</taxon>
        <taxon>Embryophyta</taxon>
        <taxon>Tracheophyta</taxon>
        <taxon>Spermatophyta</taxon>
        <taxon>Magnoliopsida</taxon>
        <taxon>eudicotyledons</taxon>
        <taxon>Gunneridae</taxon>
        <taxon>Pentapetalae</taxon>
        <taxon>rosids</taxon>
        <taxon>fabids</taxon>
        <taxon>Fabales</taxon>
        <taxon>Fabaceae</taxon>
        <taxon>Papilionoideae</taxon>
        <taxon>50 kb inversion clade</taxon>
        <taxon>NPAAA clade</taxon>
        <taxon>Hologalegina</taxon>
        <taxon>IRL clade</taxon>
        <taxon>Trifolieae</taxon>
        <taxon>Trifolium</taxon>
    </lineage>
</organism>
<feature type="region of interest" description="Disordered" evidence="1">
    <location>
        <begin position="32"/>
        <end position="62"/>
    </location>
</feature>
<protein>
    <submittedName>
        <fullName evidence="2">Protein Fe superoxide dismutase 1</fullName>
    </submittedName>
</protein>
<sequence>NQRPDYISVFIDKLVSWEAVSTRLEKAKAVIAEREREEERKIRGEEKSTTGEEATPTPEILA</sequence>
<evidence type="ECO:0000313" key="2">
    <source>
        <dbReference type="EMBL" id="MCI68257.1"/>
    </source>
</evidence>
<keyword evidence="3" id="KW-1185">Reference proteome</keyword>
<feature type="non-terminal residue" evidence="2">
    <location>
        <position position="62"/>
    </location>
</feature>
<name>A0A392U646_9FABA</name>
<evidence type="ECO:0000256" key="1">
    <source>
        <dbReference type="SAM" id="MobiDB-lite"/>
    </source>
</evidence>
<reference evidence="2 3" key="1">
    <citation type="journal article" date="2018" name="Front. Plant Sci.">
        <title>Red Clover (Trifolium pratense) and Zigzag Clover (T. medium) - A Picture of Genomic Similarities and Differences.</title>
        <authorList>
            <person name="Dluhosova J."/>
            <person name="Istvanek J."/>
            <person name="Nedelnik J."/>
            <person name="Repkova J."/>
        </authorList>
    </citation>
    <scope>NUCLEOTIDE SEQUENCE [LARGE SCALE GENOMIC DNA]</scope>
    <source>
        <strain evidence="3">cv. 10/8</strain>
        <tissue evidence="2">Leaf</tissue>
    </source>
</reference>
<proteinExistence type="predicted"/>
<accession>A0A392U646</accession>